<keyword evidence="4 5" id="KW-0804">Transcription</keyword>
<dbReference type="GO" id="GO:0003677">
    <property type="term" value="F:DNA binding"/>
    <property type="evidence" value="ECO:0007669"/>
    <property type="project" value="UniProtKB-KW"/>
</dbReference>
<dbReference type="SUPFAM" id="SSF88946">
    <property type="entry name" value="Sigma2 domain of RNA polymerase sigma factors"/>
    <property type="match status" value="1"/>
</dbReference>
<dbReference type="InterPro" id="IPR007624">
    <property type="entry name" value="RNA_pol_sigma70_r3"/>
</dbReference>
<dbReference type="AlphaFoldDB" id="A0A9D1P7S7"/>
<accession>A0A9D1P7S7</accession>
<dbReference type="Gene3D" id="1.10.10.10">
    <property type="entry name" value="Winged helix-like DNA-binding domain superfamily/Winged helix DNA-binding domain"/>
    <property type="match status" value="2"/>
</dbReference>
<dbReference type="PANTHER" id="PTHR30385:SF4">
    <property type="entry name" value="RNA POLYMERASE SIGMA-E FACTOR"/>
    <property type="match status" value="1"/>
</dbReference>
<evidence type="ECO:0000256" key="4">
    <source>
        <dbReference type="ARBA" id="ARBA00023163"/>
    </source>
</evidence>
<dbReference type="InterPro" id="IPR013324">
    <property type="entry name" value="RNA_pol_sigma_r3/r4-like"/>
</dbReference>
<gene>
    <name evidence="8" type="ORF">IAA64_07050</name>
</gene>
<dbReference type="PROSITE" id="PS00716">
    <property type="entry name" value="SIGMA70_2"/>
    <property type="match status" value="1"/>
</dbReference>
<dbReference type="InterPro" id="IPR036388">
    <property type="entry name" value="WH-like_DNA-bd_sf"/>
</dbReference>
<evidence type="ECO:0000259" key="7">
    <source>
        <dbReference type="PROSITE" id="PS00716"/>
    </source>
</evidence>
<dbReference type="EMBL" id="DVOT01000130">
    <property type="protein sequence ID" value="HIV27711.1"/>
    <property type="molecule type" value="Genomic_DNA"/>
</dbReference>
<dbReference type="InterPro" id="IPR007630">
    <property type="entry name" value="RNA_pol_sigma70_r4"/>
</dbReference>
<evidence type="ECO:0000256" key="1">
    <source>
        <dbReference type="ARBA" id="ARBA00023015"/>
    </source>
</evidence>
<evidence type="ECO:0000313" key="8">
    <source>
        <dbReference type="EMBL" id="HIV27711.1"/>
    </source>
</evidence>
<name>A0A9D1P7S7_9FIRM</name>
<dbReference type="Pfam" id="PF04542">
    <property type="entry name" value="Sigma70_r2"/>
    <property type="match status" value="1"/>
</dbReference>
<dbReference type="Pfam" id="PF04545">
    <property type="entry name" value="Sigma70_r4"/>
    <property type="match status" value="1"/>
</dbReference>
<dbReference type="PROSITE" id="PS00715">
    <property type="entry name" value="SIGMA70_1"/>
    <property type="match status" value="1"/>
</dbReference>
<evidence type="ECO:0000259" key="6">
    <source>
        <dbReference type="PROSITE" id="PS00715"/>
    </source>
</evidence>
<organism evidence="8 9">
    <name type="scientific">Candidatus Ornithocaccomicrobium faecavium</name>
    <dbReference type="NCBI Taxonomy" id="2840890"/>
    <lineage>
        <taxon>Bacteria</taxon>
        <taxon>Bacillati</taxon>
        <taxon>Bacillota</taxon>
        <taxon>Clostridia</taxon>
        <taxon>Candidatus Ornithocaccomicrobium</taxon>
    </lineage>
</organism>
<keyword evidence="1 5" id="KW-0805">Transcription regulation</keyword>
<comment type="function">
    <text evidence="5">Sigma factors are initiation factors that promote the attachment of RNA polymerase to specific initiation sites and are then released.</text>
</comment>
<reference evidence="8" key="2">
    <citation type="journal article" date="2021" name="PeerJ">
        <title>Extensive microbial diversity within the chicken gut microbiome revealed by metagenomics and culture.</title>
        <authorList>
            <person name="Gilroy R."/>
            <person name="Ravi A."/>
            <person name="Getino M."/>
            <person name="Pursley I."/>
            <person name="Horton D.L."/>
            <person name="Alikhan N.F."/>
            <person name="Baker D."/>
            <person name="Gharbi K."/>
            <person name="Hall N."/>
            <person name="Watson M."/>
            <person name="Adriaenssens E.M."/>
            <person name="Foster-Nyarko E."/>
            <person name="Jarju S."/>
            <person name="Secka A."/>
            <person name="Antonio M."/>
            <person name="Oren A."/>
            <person name="Chaudhuri R.R."/>
            <person name="La Ragione R."/>
            <person name="Hildebrand F."/>
            <person name="Pallen M.J."/>
        </authorList>
    </citation>
    <scope>NUCLEOTIDE SEQUENCE</scope>
    <source>
        <strain evidence="8">CHK183-6373</strain>
    </source>
</reference>
<sequence length="257" mass="29467">MQTLCGSQRACRKTRVTEERNESLNDTIRRAQAGDAHAMDALVRQNIALVKFIVKRYLGRGKEYDDLFQLGCMGLVKSIRNFDTEYGVTFSTYAVPVIMGEIRRFLRDDGAIRISRSIRDKARLVMQCVEDFEETALRHPSIGEIAEQTGLSSEEVLLAMNAMKPMRSLDETLSEDGSMTLRDTIGVDPSEEIDKRLEMRRLLKNLPEEEKRLLIRRYVYRDTQTEIAKDLGVSQVQVSRMESRLVEKLRKQASIEA</sequence>
<protein>
    <recommendedName>
        <fullName evidence="5">RNA polymerase sigma factor</fullName>
    </recommendedName>
</protein>
<dbReference type="GO" id="GO:0006352">
    <property type="term" value="P:DNA-templated transcription initiation"/>
    <property type="evidence" value="ECO:0007669"/>
    <property type="project" value="InterPro"/>
</dbReference>
<proteinExistence type="inferred from homology"/>
<comment type="caution">
    <text evidence="8">The sequence shown here is derived from an EMBL/GenBank/DDBJ whole genome shotgun (WGS) entry which is preliminary data.</text>
</comment>
<evidence type="ECO:0000256" key="3">
    <source>
        <dbReference type="ARBA" id="ARBA00023125"/>
    </source>
</evidence>
<dbReference type="Gene3D" id="1.20.120.1810">
    <property type="match status" value="1"/>
</dbReference>
<feature type="domain" description="RNA polymerase sigma-70" evidence="7">
    <location>
        <begin position="223"/>
        <end position="249"/>
    </location>
</feature>
<keyword evidence="3 5" id="KW-0238">DNA-binding</keyword>
<dbReference type="PANTHER" id="PTHR30385">
    <property type="entry name" value="SIGMA FACTOR F FLAGELLAR"/>
    <property type="match status" value="1"/>
</dbReference>
<dbReference type="InterPro" id="IPR014284">
    <property type="entry name" value="RNA_pol_sigma-70_dom"/>
</dbReference>
<keyword evidence="2 5" id="KW-0731">Sigma factor</keyword>
<reference evidence="8" key="1">
    <citation type="submission" date="2020-10" db="EMBL/GenBank/DDBJ databases">
        <authorList>
            <person name="Gilroy R."/>
        </authorList>
    </citation>
    <scope>NUCLEOTIDE SEQUENCE</scope>
    <source>
        <strain evidence="8">CHK183-6373</strain>
    </source>
</reference>
<evidence type="ECO:0000256" key="2">
    <source>
        <dbReference type="ARBA" id="ARBA00023082"/>
    </source>
</evidence>
<dbReference type="PRINTS" id="PR00046">
    <property type="entry name" value="SIGMA70FCT"/>
</dbReference>
<dbReference type="Proteomes" id="UP000886884">
    <property type="component" value="Unassembled WGS sequence"/>
</dbReference>
<dbReference type="InterPro" id="IPR013325">
    <property type="entry name" value="RNA_pol_sigma_r2"/>
</dbReference>
<dbReference type="Pfam" id="PF04539">
    <property type="entry name" value="Sigma70_r3"/>
    <property type="match status" value="1"/>
</dbReference>
<dbReference type="InterPro" id="IPR007627">
    <property type="entry name" value="RNA_pol_sigma70_r2"/>
</dbReference>
<dbReference type="InterPro" id="IPR000943">
    <property type="entry name" value="RNA_pol_sigma70"/>
</dbReference>
<dbReference type="NCBIfam" id="TIGR02937">
    <property type="entry name" value="sigma70-ECF"/>
    <property type="match status" value="1"/>
</dbReference>
<feature type="domain" description="RNA polymerase sigma-70" evidence="6">
    <location>
        <begin position="66"/>
        <end position="79"/>
    </location>
</feature>
<dbReference type="CDD" id="cd06171">
    <property type="entry name" value="Sigma70_r4"/>
    <property type="match status" value="1"/>
</dbReference>
<comment type="similarity">
    <text evidence="5">Belongs to the sigma-70 factor family.</text>
</comment>
<dbReference type="SUPFAM" id="SSF88659">
    <property type="entry name" value="Sigma3 and sigma4 domains of RNA polymerase sigma factors"/>
    <property type="match status" value="2"/>
</dbReference>
<evidence type="ECO:0000256" key="5">
    <source>
        <dbReference type="RuleBase" id="RU362124"/>
    </source>
</evidence>
<dbReference type="GO" id="GO:0016987">
    <property type="term" value="F:sigma factor activity"/>
    <property type="evidence" value="ECO:0007669"/>
    <property type="project" value="UniProtKB-KW"/>
</dbReference>
<evidence type="ECO:0000313" key="9">
    <source>
        <dbReference type="Proteomes" id="UP000886884"/>
    </source>
</evidence>